<dbReference type="AlphaFoldDB" id="A0A9P1ELA3"/>
<proteinExistence type="predicted"/>
<sequence length="277" mass="28695">MTCLAVPDFCPTVTNSATPLNVASVMCEANSEVTNDASVGAQAAACPPITDDIAFEACQDFLPSKLLQCNVIDYAMSDFDIPDAGASLGTLSALFCPAFDAQAGYDTLLTANDAQEASITVVGASCAPVIEAGIVGDAPVPFIESGASVGSLTGLITSVLDAPEAPVKVAQQIDPHFDSAFSDQSVAPKDPVFTKPPVATHFEAVTGGIGNDVGEYTRSGNDENNTDPTHENAVTMLDMTPSSEENISEDNQLLISSVSGLTKNHLVDEEDIEGFTQ</sequence>
<feature type="region of interest" description="Disordered" evidence="1">
    <location>
        <begin position="210"/>
        <end position="230"/>
    </location>
</feature>
<protein>
    <submittedName>
        <fullName evidence="2">Uncharacterized protein</fullName>
    </submittedName>
</protein>
<dbReference type="Proteomes" id="UP001152484">
    <property type="component" value="Unassembled WGS sequence"/>
</dbReference>
<evidence type="ECO:0000313" key="2">
    <source>
        <dbReference type="EMBL" id="CAH9115374.1"/>
    </source>
</evidence>
<keyword evidence="3" id="KW-1185">Reference proteome</keyword>
<name>A0A9P1ELA3_CUSEU</name>
<gene>
    <name evidence="2" type="ORF">CEURO_LOCUS20788</name>
</gene>
<feature type="compositionally biased region" description="Polar residues" evidence="1">
    <location>
        <begin position="218"/>
        <end position="227"/>
    </location>
</feature>
<accession>A0A9P1ELA3</accession>
<evidence type="ECO:0000256" key="1">
    <source>
        <dbReference type="SAM" id="MobiDB-lite"/>
    </source>
</evidence>
<organism evidence="2 3">
    <name type="scientific">Cuscuta europaea</name>
    <name type="common">European dodder</name>
    <dbReference type="NCBI Taxonomy" id="41803"/>
    <lineage>
        <taxon>Eukaryota</taxon>
        <taxon>Viridiplantae</taxon>
        <taxon>Streptophyta</taxon>
        <taxon>Embryophyta</taxon>
        <taxon>Tracheophyta</taxon>
        <taxon>Spermatophyta</taxon>
        <taxon>Magnoliopsida</taxon>
        <taxon>eudicotyledons</taxon>
        <taxon>Gunneridae</taxon>
        <taxon>Pentapetalae</taxon>
        <taxon>asterids</taxon>
        <taxon>lamiids</taxon>
        <taxon>Solanales</taxon>
        <taxon>Convolvulaceae</taxon>
        <taxon>Cuscuteae</taxon>
        <taxon>Cuscuta</taxon>
        <taxon>Cuscuta subgen. Cuscuta</taxon>
    </lineage>
</organism>
<dbReference type="EMBL" id="CAMAPE010000066">
    <property type="protein sequence ID" value="CAH9115374.1"/>
    <property type="molecule type" value="Genomic_DNA"/>
</dbReference>
<comment type="caution">
    <text evidence="2">The sequence shown here is derived from an EMBL/GenBank/DDBJ whole genome shotgun (WGS) entry which is preliminary data.</text>
</comment>
<reference evidence="2" key="1">
    <citation type="submission" date="2022-07" db="EMBL/GenBank/DDBJ databases">
        <authorList>
            <person name="Macas J."/>
            <person name="Novak P."/>
            <person name="Neumann P."/>
        </authorList>
    </citation>
    <scope>NUCLEOTIDE SEQUENCE</scope>
</reference>
<evidence type="ECO:0000313" key="3">
    <source>
        <dbReference type="Proteomes" id="UP001152484"/>
    </source>
</evidence>